<dbReference type="GO" id="GO:0008168">
    <property type="term" value="F:methyltransferase activity"/>
    <property type="evidence" value="ECO:0007669"/>
    <property type="project" value="UniProtKB-KW"/>
</dbReference>
<name>A0A810MUC9_9ACTN</name>
<proteinExistence type="predicted"/>
<dbReference type="Pfam" id="PF13489">
    <property type="entry name" value="Methyltransf_23"/>
    <property type="match status" value="1"/>
</dbReference>
<dbReference type="GO" id="GO:0032259">
    <property type="term" value="P:methylation"/>
    <property type="evidence" value="ECO:0007669"/>
    <property type="project" value="UniProtKB-KW"/>
</dbReference>
<keyword evidence="3" id="KW-1185">Reference proteome</keyword>
<dbReference type="PANTHER" id="PTHR43861">
    <property type="entry name" value="TRANS-ACONITATE 2-METHYLTRANSFERASE-RELATED"/>
    <property type="match status" value="1"/>
</dbReference>
<accession>A0A810MUC9</accession>
<organism evidence="2 3">
    <name type="scientific">Polymorphospora rubra</name>
    <dbReference type="NCBI Taxonomy" id="338584"/>
    <lineage>
        <taxon>Bacteria</taxon>
        <taxon>Bacillati</taxon>
        <taxon>Actinomycetota</taxon>
        <taxon>Actinomycetes</taxon>
        <taxon>Micromonosporales</taxon>
        <taxon>Micromonosporaceae</taxon>
        <taxon>Polymorphospora</taxon>
    </lineage>
</organism>
<dbReference type="Gene3D" id="3.40.50.150">
    <property type="entry name" value="Vaccinia Virus protein VP39"/>
    <property type="match status" value="1"/>
</dbReference>
<dbReference type="SUPFAM" id="SSF53335">
    <property type="entry name" value="S-adenosyl-L-methionine-dependent methyltransferases"/>
    <property type="match status" value="1"/>
</dbReference>
<dbReference type="CDD" id="cd02440">
    <property type="entry name" value="AdoMet_MTases"/>
    <property type="match status" value="1"/>
</dbReference>
<dbReference type="InterPro" id="IPR029063">
    <property type="entry name" value="SAM-dependent_MTases_sf"/>
</dbReference>
<evidence type="ECO:0000256" key="1">
    <source>
        <dbReference type="ARBA" id="ARBA00022679"/>
    </source>
</evidence>
<sequence length="271" mass="29561">MARPATEARYAYDNAHPSARRHLASLSAALDDFTIGRLTHLDLTSRRCLEIGAGRSHVPVWLAEHVGPTGHVTATDLDTTHTGTHPRLTPLRHDIVTEPIPDPPYDLIHARLVLMHLPEPEKILTRLIDALAPGGILCVEDWHIQPSGVVLDAPTGQQRRLFAAYQHEVNQRVFQAAGSDPNWAPRIHTTMRAAGLRGVDTAIYAPVWHAGSPGLQISLTAIASHRDQLLHGGLLTDADLHEVTKLVSDPDSGLVVRGHQLYSTLGGKPHH</sequence>
<reference evidence="2" key="1">
    <citation type="submission" date="2020-08" db="EMBL/GenBank/DDBJ databases">
        <title>Whole genome shotgun sequence of Polymorphospora rubra NBRC 101157.</title>
        <authorList>
            <person name="Komaki H."/>
            <person name="Tamura T."/>
        </authorList>
    </citation>
    <scope>NUCLEOTIDE SEQUENCE</scope>
    <source>
        <strain evidence="2">NBRC 101157</strain>
    </source>
</reference>
<dbReference type="EMBL" id="AP023359">
    <property type="protein sequence ID" value="BCJ64787.1"/>
    <property type="molecule type" value="Genomic_DNA"/>
</dbReference>
<gene>
    <name evidence="2" type="ORF">Prubr_18080</name>
</gene>
<evidence type="ECO:0000313" key="3">
    <source>
        <dbReference type="Proteomes" id="UP000680866"/>
    </source>
</evidence>
<protein>
    <submittedName>
        <fullName evidence="2">Methyltransferase</fullName>
    </submittedName>
</protein>
<dbReference type="Proteomes" id="UP000680866">
    <property type="component" value="Chromosome"/>
</dbReference>
<dbReference type="AlphaFoldDB" id="A0A810MUC9"/>
<dbReference type="PANTHER" id="PTHR43861:SF3">
    <property type="entry name" value="PUTATIVE (AFU_ORTHOLOGUE AFUA_2G14390)-RELATED"/>
    <property type="match status" value="1"/>
</dbReference>
<dbReference type="RefSeq" id="WP_212823624.1">
    <property type="nucleotide sequence ID" value="NZ_AP023359.1"/>
</dbReference>
<evidence type="ECO:0000313" key="2">
    <source>
        <dbReference type="EMBL" id="BCJ64787.1"/>
    </source>
</evidence>
<keyword evidence="2" id="KW-0489">Methyltransferase</keyword>
<keyword evidence="1" id="KW-0808">Transferase</keyword>
<dbReference type="KEGG" id="pry:Prubr_18080"/>